<dbReference type="InterPro" id="IPR036010">
    <property type="entry name" value="2Fe-2S_ferredoxin-like_sf"/>
</dbReference>
<dbReference type="InterPro" id="IPR012675">
    <property type="entry name" value="Beta-grasp_dom_sf"/>
</dbReference>
<dbReference type="Gene3D" id="2.40.30.10">
    <property type="entry name" value="Translation factors"/>
    <property type="match status" value="1"/>
</dbReference>
<keyword evidence="12" id="KW-1185">Reference proteome</keyword>
<dbReference type="InterPro" id="IPR017938">
    <property type="entry name" value="Riboflavin_synthase-like_b-brl"/>
</dbReference>
<gene>
    <name evidence="11" type="primary">hmp_3</name>
    <name evidence="11" type="ORF">FEQ00_05587</name>
</gene>
<evidence type="ECO:0000256" key="3">
    <source>
        <dbReference type="ARBA" id="ARBA00022714"/>
    </source>
</evidence>
<evidence type="ECO:0000256" key="1">
    <source>
        <dbReference type="ARBA" id="ARBA00001974"/>
    </source>
</evidence>
<dbReference type="SUPFAM" id="SSF63380">
    <property type="entry name" value="Riboflavin synthase domain-like"/>
    <property type="match status" value="1"/>
</dbReference>
<evidence type="ECO:0000256" key="6">
    <source>
        <dbReference type="ARBA" id="ARBA00023002"/>
    </source>
</evidence>
<dbReference type="Gene3D" id="3.40.50.80">
    <property type="entry name" value="Nucleotide-binding domain of ferredoxin-NADP reductase (FNR) module"/>
    <property type="match status" value="1"/>
</dbReference>
<dbReference type="InterPro" id="IPR039261">
    <property type="entry name" value="FNR_nucleotide-bd"/>
</dbReference>
<dbReference type="SUPFAM" id="SSF54292">
    <property type="entry name" value="2Fe-2S ferredoxin-like"/>
    <property type="match status" value="1"/>
</dbReference>
<dbReference type="PANTHER" id="PTHR47354">
    <property type="entry name" value="NADH OXIDOREDUCTASE HCR"/>
    <property type="match status" value="1"/>
</dbReference>
<dbReference type="InterPro" id="IPR017927">
    <property type="entry name" value="FAD-bd_FR_type"/>
</dbReference>
<dbReference type="InterPro" id="IPR008333">
    <property type="entry name" value="Cbr1-like_FAD-bd_dom"/>
</dbReference>
<dbReference type="Pfam" id="PF00175">
    <property type="entry name" value="NAD_binding_1"/>
    <property type="match status" value="1"/>
</dbReference>
<keyword evidence="3" id="KW-0001">2Fe-2S</keyword>
<keyword evidence="5" id="KW-0274">FAD</keyword>
<sequence length="392" mass="42426">MHATRGDDMVDAGLIAEQQAAAPDRFERFRVARRIRESSAIVSFELVPVDGARSLAFTPGQFVVLRLTLPDGERVLRHYSLSGDPADTTRWRISVKREAGGGDVPPGRGSTYLHATIDVGDELELAGPAGAFVCDERSERPVVLMSGGVGVTPLVGMLHRLARASQRRVHFIHACENGAVHAFADEVRALAATRDGIDVHVCYRQPHEDDLARGGFDSRGIVTRELLQSLLPLDDYDVYLCGPPGFMQANWRLLRGLGVARERIRHEFFGPAMVLDNETDASQAEVAAAGERANAEPADVAGDAITVRFAPHGEPIHWRPEHGSLLEMAEHAGYAPTFNCRAGLCNACMTPLLSGSVAYDEEPLSPPPEGSVLLCCARPTGAVTLDLQCARR</sequence>
<evidence type="ECO:0000256" key="9">
    <source>
        <dbReference type="ARBA" id="ARBA00061434"/>
    </source>
</evidence>
<name>A0ABU2EB68_9BURK</name>
<dbReference type="Pfam" id="PF00111">
    <property type="entry name" value="Fer2"/>
    <property type="match status" value="1"/>
</dbReference>
<proteinExistence type="inferred from homology"/>
<accession>A0ABU2EB68</accession>
<evidence type="ECO:0000256" key="5">
    <source>
        <dbReference type="ARBA" id="ARBA00022827"/>
    </source>
</evidence>
<keyword evidence="2" id="KW-0285">Flavoprotein</keyword>
<evidence type="ECO:0000256" key="4">
    <source>
        <dbReference type="ARBA" id="ARBA00022723"/>
    </source>
</evidence>
<comment type="similarity">
    <text evidence="9">In the N-terminal section; belongs to the FAD-binding oxidoreductase type 6 family.</text>
</comment>
<dbReference type="GO" id="GO:0008941">
    <property type="term" value="F:nitric oxide dioxygenase NAD(P)H activity"/>
    <property type="evidence" value="ECO:0007669"/>
    <property type="project" value="UniProtKB-EC"/>
</dbReference>
<evidence type="ECO:0000313" key="12">
    <source>
        <dbReference type="Proteomes" id="UP001248067"/>
    </source>
</evidence>
<dbReference type="Gene3D" id="3.10.20.30">
    <property type="match status" value="1"/>
</dbReference>
<dbReference type="PROSITE" id="PS51384">
    <property type="entry name" value="FAD_FR"/>
    <property type="match status" value="1"/>
</dbReference>
<reference evidence="11 12" key="1">
    <citation type="submission" date="2019-06" db="EMBL/GenBank/DDBJ databases">
        <title>Evolution of Burkholderia multivorans in the lungs of Cystic Fibrosis patients.</title>
        <authorList>
            <person name="Moreira L.M."/>
        </authorList>
    </citation>
    <scope>NUCLEOTIDE SEQUENCE [LARGE SCALE GENOMIC DNA]</scope>
    <source>
        <strain evidence="11 12">VC13239</strain>
    </source>
</reference>
<dbReference type="InterPro" id="IPR001041">
    <property type="entry name" value="2Fe-2S_ferredoxin-type"/>
</dbReference>
<keyword evidence="6 11" id="KW-0560">Oxidoreductase</keyword>
<dbReference type="EC" id="1.14.12.17" evidence="11"/>
<evidence type="ECO:0000313" key="11">
    <source>
        <dbReference type="EMBL" id="MDR8757142.1"/>
    </source>
</evidence>
<dbReference type="InterPro" id="IPR001433">
    <property type="entry name" value="OxRdtase_FAD/NAD-bd"/>
</dbReference>
<organism evidence="11 12">
    <name type="scientific">Burkholderia pseudomultivorans</name>
    <dbReference type="NCBI Taxonomy" id="1207504"/>
    <lineage>
        <taxon>Bacteria</taxon>
        <taxon>Pseudomonadati</taxon>
        <taxon>Pseudomonadota</taxon>
        <taxon>Betaproteobacteria</taxon>
        <taxon>Burkholderiales</taxon>
        <taxon>Burkholderiaceae</taxon>
        <taxon>Burkholderia</taxon>
        <taxon>Burkholderia cepacia complex</taxon>
    </lineage>
</organism>
<dbReference type="PANTHER" id="PTHR47354:SF6">
    <property type="entry name" value="NADH OXIDOREDUCTASE HCR"/>
    <property type="match status" value="1"/>
</dbReference>
<dbReference type="SUPFAM" id="SSF52343">
    <property type="entry name" value="Ferredoxin reductase-like, C-terminal NADP-linked domain"/>
    <property type="match status" value="1"/>
</dbReference>
<dbReference type="CDD" id="cd06184">
    <property type="entry name" value="flavohem_like_fad_nad_binding"/>
    <property type="match status" value="1"/>
</dbReference>
<evidence type="ECO:0000256" key="8">
    <source>
        <dbReference type="ARBA" id="ARBA00023014"/>
    </source>
</evidence>
<keyword evidence="8" id="KW-0411">Iron-sulfur</keyword>
<dbReference type="PRINTS" id="PR00406">
    <property type="entry name" value="CYTB5RDTASE"/>
</dbReference>
<feature type="domain" description="FAD-binding FR-type" evidence="10">
    <location>
        <begin position="24"/>
        <end position="135"/>
    </location>
</feature>
<dbReference type="InterPro" id="IPR050415">
    <property type="entry name" value="MRET"/>
</dbReference>
<evidence type="ECO:0000256" key="2">
    <source>
        <dbReference type="ARBA" id="ARBA00022630"/>
    </source>
</evidence>
<protein>
    <submittedName>
        <fullName evidence="11">Flavohemoprotein</fullName>
        <ecNumber evidence="11">1.14.12.17</ecNumber>
    </submittedName>
</protein>
<dbReference type="CDD" id="cd00207">
    <property type="entry name" value="fer2"/>
    <property type="match status" value="1"/>
</dbReference>
<comment type="caution">
    <text evidence="11">The sequence shown here is derived from an EMBL/GenBank/DDBJ whole genome shotgun (WGS) entry which is preliminary data.</text>
</comment>
<comment type="cofactor">
    <cofactor evidence="1">
        <name>FAD</name>
        <dbReference type="ChEBI" id="CHEBI:57692"/>
    </cofactor>
</comment>
<dbReference type="Pfam" id="PF00970">
    <property type="entry name" value="FAD_binding_6"/>
    <property type="match status" value="1"/>
</dbReference>
<evidence type="ECO:0000259" key="10">
    <source>
        <dbReference type="PROSITE" id="PS51384"/>
    </source>
</evidence>
<dbReference type="EMBL" id="VJSY01000054">
    <property type="protein sequence ID" value="MDR8757142.1"/>
    <property type="molecule type" value="Genomic_DNA"/>
</dbReference>
<keyword evidence="7" id="KW-0408">Iron</keyword>
<evidence type="ECO:0000256" key="7">
    <source>
        <dbReference type="ARBA" id="ARBA00023004"/>
    </source>
</evidence>
<dbReference type="Proteomes" id="UP001248067">
    <property type="component" value="Unassembled WGS sequence"/>
</dbReference>
<keyword evidence="4" id="KW-0479">Metal-binding</keyword>